<dbReference type="EMBL" id="KL662165">
    <property type="protein sequence ID" value="KFM28199.1"/>
    <property type="molecule type" value="Genomic_DNA"/>
</dbReference>
<proteinExistence type="predicted"/>
<evidence type="ECO:0000313" key="2">
    <source>
        <dbReference type="EMBL" id="KFM28199.1"/>
    </source>
</evidence>
<keyword evidence="3" id="KW-1185">Reference proteome</keyword>
<protein>
    <submittedName>
        <fullName evidence="2">Uncharacterized protein</fullName>
    </submittedName>
</protein>
<accession>A0A087SR45</accession>
<dbReference type="KEGG" id="apro:F751_6966"/>
<evidence type="ECO:0000313" key="3">
    <source>
        <dbReference type="Proteomes" id="UP000028924"/>
    </source>
</evidence>
<dbReference type="RefSeq" id="XP_011401212.1">
    <property type="nucleotide sequence ID" value="XM_011402910.1"/>
</dbReference>
<organism evidence="2 3">
    <name type="scientific">Auxenochlorella protothecoides</name>
    <name type="common">Green microalga</name>
    <name type="synonym">Chlorella protothecoides</name>
    <dbReference type="NCBI Taxonomy" id="3075"/>
    <lineage>
        <taxon>Eukaryota</taxon>
        <taxon>Viridiplantae</taxon>
        <taxon>Chlorophyta</taxon>
        <taxon>core chlorophytes</taxon>
        <taxon>Trebouxiophyceae</taxon>
        <taxon>Chlorellales</taxon>
        <taxon>Chlorellaceae</taxon>
        <taxon>Auxenochlorella</taxon>
    </lineage>
</organism>
<gene>
    <name evidence="2" type="ORF">F751_6966</name>
</gene>
<reference evidence="2 3" key="1">
    <citation type="journal article" date="2014" name="BMC Genomics">
        <title>Oil accumulation mechanisms of the oleaginous microalga Chlorella protothecoides revealed through its genome, transcriptomes, and proteomes.</title>
        <authorList>
            <person name="Gao C."/>
            <person name="Wang Y."/>
            <person name="Shen Y."/>
            <person name="Yan D."/>
            <person name="He X."/>
            <person name="Dai J."/>
            <person name="Wu Q."/>
        </authorList>
    </citation>
    <scope>NUCLEOTIDE SEQUENCE [LARGE SCALE GENOMIC DNA]</scope>
    <source>
        <strain evidence="2 3">0710</strain>
    </source>
</reference>
<name>A0A087SR45_AUXPR</name>
<evidence type="ECO:0000256" key="1">
    <source>
        <dbReference type="SAM" id="MobiDB-lite"/>
    </source>
</evidence>
<dbReference type="GeneID" id="23618357"/>
<dbReference type="Proteomes" id="UP000028924">
    <property type="component" value="Unassembled WGS sequence"/>
</dbReference>
<dbReference type="AlphaFoldDB" id="A0A087SR45"/>
<feature type="region of interest" description="Disordered" evidence="1">
    <location>
        <begin position="224"/>
        <end position="246"/>
    </location>
</feature>
<feature type="region of interest" description="Disordered" evidence="1">
    <location>
        <begin position="161"/>
        <end position="186"/>
    </location>
</feature>
<sequence>MSSLQPGSLSSSGSNMFFSSTHCVGMGEAGPRRPWSRRTASGMAGAVGAGTLSGSCMLGTCMPVLAASAVISAVRPALVSRSPPPSSAPAVSSGSFSAAPTAEGCGGCGGWVPATAAAPSKPAASSVTRISRSTSVKRSRLCMARVASVRWRKCTQALPSGTPAASCCRATPSSRPKGSKIGRRSASVMAGCRLPTDSRHGAVAAEGAKPAAAATAAAAAAGSDRSTAGAAARPGTRPAVAGAAPSAPGAPYRASMSLACAFWASAASQARFFSASLILTITAWPSRGRPVSASAAITSSLRWYST</sequence>